<dbReference type="Pfam" id="PF07969">
    <property type="entry name" value="Amidohydro_3"/>
    <property type="match status" value="1"/>
</dbReference>
<name>A0A917BGK5_9MICO</name>
<dbReference type="Gene3D" id="3.10.310.70">
    <property type="match status" value="1"/>
</dbReference>
<dbReference type="GO" id="GO:0016810">
    <property type="term" value="F:hydrolase activity, acting on carbon-nitrogen (but not peptide) bonds"/>
    <property type="evidence" value="ECO:0007669"/>
    <property type="project" value="InterPro"/>
</dbReference>
<gene>
    <name evidence="2" type="ORF">GCM10011366_06420</name>
</gene>
<evidence type="ECO:0000313" key="3">
    <source>
        <dbReference type="Proteomes" id="UP000605670"/>
    </source>
</evidence>
<protein>
    <submittedName>
        <fullName evidence="2">Hydrolase</fullName>
    </submittedName>
</protein>
<evidence type="ECO:0000313" key="2">
    <source>
        <dbReference type="EMBL" id="GGF41448.1"/>
    </source>
</evidence>
<dbReference type="AlphaFoldDB" id="A0A917BGK5"/>
<comment type="caution">
    <text evidence="2">The sequence shown here is derived from an EMBL/GenBank/DDBJ whole genome shotgun (WGS) entry which is preliminary data.</text>
</comment>
<dbReference type="Proteomes" id="UP000605670">
    <property type="component" value="Unassembled WGS sequence"/>
</dbReference>
<dbReference type="Gene3D" id="2.30.40.10">
    <property type="entry name" value="Urease, subunit C, domain 1"/>
    <property type="match status" value="1"/>
</dbReference>
<dbReference type="RefSeq" id="WP_188428147.1">
    <property type="nucleotide sequence ID" value="NZ_BAABKH010000010.1"/>
</dbReference>
<dbReference type="PANTHER" id="PTHR22642:SF2">
    <property type="entry name" value="PROTEIN LONG AFTER FAR-RED 3"/>
    <property type="match status" value="1"/>
</dbReference>
<keyword evidence="2" id="KW-0378">Hydrolase</keyword>
<dbReference type="PANTHER" id="PTHR22642">
    <property type="entry name" value="IMIDAZOLONEPROPIONASE"/>
    <property type="match status" value="1"/>
</dbReference>
<reference evidence="2" key="2">
    <citation type="submission" date="2020-09" db="EMBL/GenBank/DDBJ databases">
        <authorList>
            <person name="Sun Q."/>
            <person name="Zhou Y."/>
        </authorList>
    </citation>
    <scope>NUCLEOTIDE SEQUENCE</scope>
    <source>
        <strain evidence="2">CGMCC 1.12160</strain>
    </source>
</reference>
<dbReference type="SUPFAM" id="SSF51556">
    <property type="entry name" value="Metallo-dependent hydrolases"/>
    <property type="match status" value="1"/>
</dbReference>
<dbReference type="SUPFAM" id="SSF51338">
    <property type="entry name" value="Composite domain of metallo-dependent hydrolases"/>
    <property type="match status" value="1"/>
</dbReference>
<dbReference type="Gene3D" id="3.20.20.140">
    <property type="entry name" value="Metal-dependent hydrolases"/>
    <property type="match status" value="1"/>
</dbReference>
<organism evidence="2 3">
    <name type="scientific">Ornithinimicrobium tianjinense</name>
    <dbReference type="NCBI Taxonomy" id="1195761"/>
    <lineage>
        <taxon>Bacteria</taxon>
        <taxon>Bacillati</taxon>
        <taxon>Actinomycetota</taxon>
        <taxon>Actinomycetes</taxon>
        <taxon>Micrococcales</taxon>
        <taxon>Ornithinimicrobiaceae</taxon>
        <taxon>Ornithinimicrobium</taxon>
    </lineage>
</organism>
<proteinExistence type="predicted"/>
<reference evidence="2" key="1">
    <citation type="journal article" date="2014" name="Int. J. Syst. Evol. Microbiol.">
        <title>Complete genome sequence of Corynebacterium casei LMG S-19264T (=DSM 44701T), isolated from a smear-ripened cheese.</title>
        <authorList>
            <consortium name="US DOE Joint Genome Institute (JGI-PGF)"/>
            <person name="Walter F."/>
            <person name="Albersmeier A."/>
            <person name="Kalinowski J."/>
            <person name="Ruckert C."/>
        </authorList>
    </citation>
    <scope>NUCLEOTIDE SEQUENCE</scope>
    <source>
        <strain evidence="2">CGMCC 1.12160</strain>
    </source>
</reference>
<evidence type="ECO:0000259" key="1">
    <source>
        <dbReference type="Pfam" id="PF07969"/>
    </source>
</evidence>
<dbReference type="EMBL" id="BMEM01000001">
    <property type="protein sequence ID" value="GGF41448.1"/>
    <property type="molecule type" value="Genomic_DNA"/>
</dbReference>
<feature type="domain" description="Amidohydrolase 3" evidence="1">
    <location>
        <begin position="54"/>
        <end position="506"/>
    </location>
</feature>
<accession>A0A917BGK5</accession>
<dbReference type="InterPro" id="IPR013108">
    <property type="entry name" value="Amidohydro_3"/>
</dbReference>
<dbReference type="InterPro" id="IPR011059">
    <property type="entry name" value="Metal-dep_hydrolase_composite"/>
</dbReference>
<keyword evidence="3" id="KW-1185">Reference proteome</keyword>
<sequence length="508" mass="53884">MPDLLLRHVRVVPLDGADSDAPARPVEPTDVLLLDGSVAEVGRGIAARDGIPEVDGAGRWALPGLWDHHVHVAQWGLTRSRIDTSAATGVEHALQIVRDAMDREPLPRSGVVVGYGHRTATWAEQPSVAALDALTTAVPVVLISGDAHHGWLNSPALRLLDAPATTAVVEEWDWFGVYDRLAELPGAREVAEDGVAVALREAQTRGVVGVTDLEFGRPWEQWRQRKLDGMPLVRARVGVYPEGLDDLVATGLRTGDLVTGTRGLVRLGPLKVISDGSLNTRTAWCCEPFHHAEGMADPHGAPNIDAAGLADLVGRAHAAGLECAVHAIGDAAVRQALEVFASTGAVGGIEHAQLVAESDLELWSRLPVRASVQPAHLLDDVVAMERLWPDRTGRTFPLRSLLDRGIEVALGSDAPVSPLDPWLAMAAAVHRGPVDGESWHAEQAVTVREALACSVDGQRLRPGARGDVILLDDDPLGAADRPTGEQAAALLRTVISATVVDGELVHGA</sequence>
<dbReference type="InterPro" id="IPR032466">
    <property type="entry name" value="Metal_Hydrolase"/>
</dbReference>